<feature type="transmembrane region" description="Helical" evidence="8">
    <location>
        <begin position="270"/>
        <end position="292"/>
    </location>
</feature>
<dbReference type="Gene3D" id="1.20.1250.20">
    <property type="entry name" value="MFS general substrate transporter like domains"/>
    <property type="match status" value="2"/>
</dbReference>
<dbReference type="PANTHER" id="PTHR48021:SF35">
    <property type="entry name" value="SUGAR TRANSPORTER ERD6-LIKE 9"/>
    <property type="match status" value="1"/>
</dbReference>
<evidence type="ECO:0000256" key="5">
    <source>
        <dbReference type="ARBA" id="ARBA00022692"/>
    </source>
</evidence>
<evidence type="ECO:0000256" key="7">
    <source>
        <dbReference type="ARBA" id="ARBA00023136"/>
    </source>
</evidence>
<proteinExistence type="inferred from homology"/>
<evidence type="ECO:0000313" key="11">
    <source>
        <dbReference type="Proteomes" id="UP000824890"/>
    </source>
</evidence>
<dbReference type="InterPro" id="IPR005828">
    <property type="entry name" value="MFS_sugar_transport-like"/>
</dbReference>
<evidence type="ECO:0000259" key="9">
    <source>
        <dbReference type="PROSITE" id="PS50850"/>
    </source>
</evidence>
<keyword evidence="4" id="KW-0762">Sugar transport</keyword>
<evidence type="ECO:0000256" key="3">
    <source>
        <dbReference type="ARBA" id="ARBA00022448"/>
    </source>
</evidence>
<feature type="transmembrane region" description="Helical" evidence="8">
    <location>
        <begin position="175"/>
        <end position="192"/>
    </location>
</feature>
<feature type="domain" description="Major facilitator superfamily (MFS) profile" evidence="9">
    <location>
        <begin position="37"/>
        <end position="331"/>
    </location>
</feature>
<dbReference type="SUPFAM" id="SSF103473">
    <property type="entry name" value="MFS general substrate transporter"/>
    <property type="match status" value="1"/>
</dbReference>
<dbReference type="InterPro" id="IPR020846">
    <property type="entry name" value="MFS_dom"/>
</dbReference>
<evidence type="ECO:0000313" key="10">
    <source>
        <dbReference type="EMBL" id="KAH0944139.1"/>
    </source>
</evidence>
<comment type="caution">
    <text evidence="10">The sequence shown here is derived from an EMBL/GenBank/DDBJ whole genome shotgun (WGS) entry which is preliminary data.</text>
</comment>
<dbReference type="PRINTS" id="PR00171">
    <property type="entry name" value="SUGRTRNSPORT"/>
</dbReference>
<gene>
    <name evidence="10" type="ORF">HID58_003776</name>
</gene>
<dbReference type="Proteomes" id="UP000824890">
    <property type="component" value="Unassembled WGS sequence"/>
</dbReference>
<evidence type="ECO:0000256" key="8">
    <source>
        <dbReference type="SAM" id="Phobius"/>
    </source>
</evidence>
<reference evidence="10 11" key="1">
    <citation type="submission" date="2021-05" db="EMBL/GenBank/DDBJ databases">
        <title>Genome Assembly of Synthetic Allotetraploid Brassica napus Reveals Homoeologous Exchanges between Subgenomes.</title>
        <authorList>
            <person name="Davis J.T."/>
        </authorList>
    </citation>
    <scope>NUCLEOTIDE SEQUENCE [LARGE SCALE GENOMIC DNA]</scope>
    <source>
        <strain evidence="11">cv. Da-Ae</strain>
        <tissue evidence="10">Seedling</tissue>
    </source>
</reference>
<organism evidence="10 11">
    <name type="scientific">Brassica napus</name>
    <name type="common">Rape</name>
    <dbReference type="NCBI Taxonomy" id="3708"/>
    <lineage>
        <taxon>Eukaryota</taxon>
        <taxon>Viridiplantae</taxon>
        <taxon>Streptophyta</taxon>
        <taxon>Embryophyta</taxon>
        <taxon>Tracheophyta</taxon>
        <taxon>Spermatophyta</taxon>
        <taxon>Magnoliopsida</taxon>
        <taxon>eudicotyledons</taxon>
        <taxon>Gunneridae</taxon>
        <taxon>Pentapetalae</taxon>
        <taxon>rosids</taxon>
        <taxon>malvids</taxon>
        <taxon>Brassicales</taxon>
        <taxon>Brassicaceae</taxon>
        <taxon>Brassiceae</taxon>
        <taxon>Brassica</taxon>
    </lineage>
</organism>
<keyword evidence="6 8" id="KW-1133">Transmembrane helix</keyword>
<feature type="transmembrane region" description="Helical" evidence="8">
    <location>
        <begin position="37"/>
        <end position="60"/>
    </location>
</feature>
<name>A0ABQ8ERF8_BRANA</name>
<evidence type="ECO:0000256" key="2">
    <source>
        <dbReference type="ARBA" id="ARBA00010992"/>
    </source>
</evidence>
<sequence length="331" mass="36164">MCIVENMEGDNHSMEKGLLLVNKEEKRGSSETTITPLLIFTTFIIVSASYSFGIALGFTAGTMSSIMEDLDLSIAQFSVFGSLLTFGGMIGAIFSATIADAFGRKMTLWVAEAFFISGWLAIAQAKNIIWLDFGRFFVGTGVGLASYVVPVYIAEITPKNVRGTFTFSNQLLQNCGIATAYYIGNFVSWRTIALIGTPSHLYFFYLPHRTSTSSGIIPCLIQFLGLFFIPESPRWLAKENRDEECEVISVDATANISMQSLFKRKYARQLIIGVGVMLLQQLCGSSGISYYAGSIFDLADWDDGVVYGRGTKSYIGPDHCGSMGKTTTSDG</sequence>
<comment type="subcellular location">
    <subcellularLocation>
        <location evidence="1">Membrane</location>
        <topology evidence="1">Multi-pass membrane protein</topology>
    </subcellularLocation>
</comment>
<protein>
    <recommendedName>
        <fullName evidence="9">Major facilitator superfamily (MFS) profile domain-containing protein</fullName>
    </recommendedName>
</protein>
<keyword evidence="3" id="KW-0813">Transport</keyword>
<dbReference type="PROSITE" id="PS50850">
    <property type="entry name" value="MFS"/>
    <property type="match status" value="1"/>
</dbReference>
<comment type="similarity">
    <text evidence="2">Belongs to the major facilitator superfamily. Sugar transporter (TC 2.A.1.1) family.</text>
</comment>
<feature type="transmembrane region" description="Helical" evidence="8">
    <location>
        <begin position="72"/>
        <end position="94"/>
    </location>
</feature>
<feature type="transmembrane region" description="Helical" evidence="8">
    <location>
        <begin position="136"/>
        <end position="154"/>
    </location>
</feature>
<dbReference type="InterPro" id="IPR036259">
    <property type="entry name" value="MFS_trans_sf"/>
</dbReference>
<dbReference type="PROSITE" id="PS00216">
    <property type="entry name" value="SUGAR_TRANSPORT_1"/>
    <property type="match status" value="1"/>
</dbReference>
<feature type="transmembrane region" description="Helical" evidence="8">
    <location>
        <begin position="212"/>
        <end position="229"/>
    </location>
</feature>
<evidence type="ECO:0000256" key="6">
    <source>
        <dbReference type="ARBA" id="ARBA00022989"/>
    </source>
</evidence>
<feature type="transmembrane region" description="Helical" evidence="8">
    <location>
        <begin position="106"/>
        <end position="124"/>
    </location>
</feature>
<keyword evidence="5 8" id="KW-0812">Transmembrane</keyword>
<dbReference type="EMBL" id="JAGKQM010000001">
    <property type="protein sequence ID" value="KAH0944139.1"/>
    <property type="molecule type" value="Genomic_DNA"/>
</dbReference>
<dbReference type="InterPro" id="IPR050549">
    <property type="entry name" value="MFS_Trehalose_Transporter"/>
</dbReference>
<evidence type="ECO:0000256" key="1">
    <source>
        <dbReference type="ARBA" id="ARBA00004141"/>
    </source>
</evidence>
<evidence type="ECO:0000256" key="4">
    <source>
        <dbReference type="ARBA" id="ARBA00022597"/>
    </source>
</evidence>
<dbReference type="Pfam" id="PF00083">
    <property type="entry name" value="Sugar_tr"/>
    <property type="match status" value="1"/>
</dbReference>
<dbReference type="PANTHER" id="PTHR48021">
    <property type="match status" value="1"/>
</dbReference>
<dbReference type="InterPro" id="IPR005829">
    <property type="entry name" value="Sugar_transporter_CS"/>
</dbReference>
<dbReference type="InterPro" id="IPR003663">
    <property type="entry name" value="Sugar/inositol_transpt"/>
</dbReference>
<accession>A0ABQ8ERF8</accession>
<keyword evidence="7 8" id="KW-0472">Membrane</keyword>
<keyword evidence="11" id="KW-1185">Reference proteome</keyword>